<comment type="caution">
    <text evidence="1">The sequence shown here is derived from an EMBL/GenBank/DDBJ whole genome shotgun (WGS) entry which is preliminary data.</text>
</comment>
<reference evidence="1 2" key="1">
    <citation type="journal article" date="2016" name="Nat. Commun.">
        <title>Thousands of microbial genomes shed light on interconnected biogeochemical processes in an aquifer system.</title>
        <authorList>
            <person name="Anantharaman K."/>
            <person name="Brown C.T."/>
            <person name="Hug L.A."/>
            <person name="Sharon I."/>
            <person name="Castelle C.J."/>
            <person name="Probst A.J."/>
            <person name="Thomas B.C."/>
            <person name="Singh A."/>
            <person name="Wilkins M.J."/>
            <person name="Karaoz U."/>
            <person name="Brodie E.L."/>
            <person name="Williams K.H."/>
            <person name="Hubbard S.S."/>
            <person name="Banfield J.F."/>
        </authorList>
    </citation>
    <scope>NUCLEOTIDE SEQUENCE [LARGE SCALE GENOMIC DNA]</scope>
</reference>
<sequence length="135" mass="16169">MTLPKKEDYIFYQGEKFQVEFYFTKTGKMPAKEYLEKESLDVQVKLAALVKYIADYGRLYDITKFRKVDSRDNIFEFKPVNHRFFSFFYKGRKIIITNAYMKKSQKVSKGDLEKARNMKKAYADRIKGGIYYEKN</sequence>
<gene>
    <name evidence="1" type="ORF">A2V47_08635</name>
</gene>
<accession>A0A1F5A9R6</accession>
<name>A0A1F5A9R6_9BACT</name>
<protein>
    <recommendedName>
        <fullName evidence="3">Addiction module toxin RelE</fullName>
    </recommendedName>
</protein>
<dbReference type="STRING" id="1797291.A2V47_08635"/>
<organism evidence="1 2">
    <name type="scientific">Candidatus Sediminicultor quintus</name>
    <dbReference type="NCBI Taxonomy" id="1797291"/>
    <lineage>
        <taxon>Bacteria</taxon>
        <taxon>Pseudomonadati</taxon>
        <taxon>Atribacterota</taxon>
        <taxon>Candidatus Phoenicimicrobiia</taxon>
        <taxon>Candidatus Pheonicimicrobiales</taxon>
        <taxon>Candidatus Phoenicimicrobiaceae</taxon>
        <taxon>Candidatus Sediminicultor</taxon>
    </lineage>
</organism>
<proteinExistence type="predicted"/>
<dbReference type="EMBL" id="MEYH01000061">
    <property type="protein sequence ID" value="OGD15302.1"/>
    <property type="molecule type" value="Genomic_DNA"/>
</dbReference>
<evidence type="ECO:0000313" key="2">
    <source>
        <dbReference type="Proteomes" id="UP000177701"/>
    </source>
</evidence>
<dbReference type="AlphaFoldDB" id="A0A1F5A9R6"/>
<dbReference type="Pfam" id="PF05973">
    <property type="entry name" value="Gp49"/>
    <property type="match status" value="1"/>
</dbReference>
<evidence type="ECO:0008006" key="3">
    <source>
        <dbReference type="Google" id="ProtNLM"/>
    </source>
</evidence>
<dbReference type="InterPro" id="IPR009241">
    <property type="entry name" value="HigB-like"/>
</dbReference>
<evidence type="ECO:0000313" key="1">
    <source>
        <dbReference type="EMBL" id="OGD15302.1"/>
    </source>
</evidence>
<dbReference type="Proteomes" id="UP000177701">
    <property type="component" value="Unassembled WGS sequence"/>
</dbReference>